<dbReference type="AlphaFoldDB" id="A0A151SB62"/>
<dbReference type="PANTHER" id="PTHR11439:SF440">
    <property type="entry name" value="INTEGRASE CATALYTIC DOMAIN-CONTAINING PROTEIN"/>
    <property type="match status" value="1"/>
</dbReference>
<keyword evidence="2" id="KW-1185">Reference proteome</keyword>
<dbReference type="Proteomes" id="UP000075243">
    <property type="component" value="Unassembled WGS sequence"/>
</dbReference>
<name>A0A151SB62_CAJCA</name>
<dbReference type="EMBL" id="KQ483429">
    <property type="protein sequence ID" value="KYP52007.1"/>
    <property type="molecule type" value="Genomic_DNA"/>
</dbReference>
<sequence>MTACKHMSTPMDTNLKLGNSNDSAIVDKEMYQHLVGTWKINLLVSHKARYCICCKLVHLHATYRILQYLKETPGRGILYKRNGNTSLEAYIDVDYVGSIIDRRSTTGYCTFLGGNLVTWRSKKQNVARSSAESEFRGMTQGICELLWLKIILEDLKITWDGPMKLYCDNKSAINIAHNPVQHDRTKHIEVDRHFIKEKLDSGLICTPYVPSQRQLADILTKGLRCPDFERIICKLGMENIYSPA</sequence>
<accession>A0A151SB62</accession>
<organism evidence="1 2">
    <name type="scientific">Cajanus cajan</name>
    <name type="common">Pigeon pea</name>
    <name type="synonym">Cajanus indicus</name>
    <dbReference type="NCBI Taxonomy" id="3821"/>
    <lineage>
        <taxon>Eukaryota</taxon>
        <taxon>Viridiplantae</taxon>
        <taxon>Streptophyta</taxon>
        <taxon>Embryophyta</taxon>
        <taxon>Tracheophyta</taxon>
        <taxon>Spermatophyta</taxon>
        <taxon>Magnoliopsida</taxon>
        <taxon>eudicotyledons</taxon>
        <taxon>Gunneridae</taxon>
        <taxon>Pentapetalae</taxon>
        <taxon>rosids</taxon>
        <taxon>fabids</taxon>
        <taxon>Fabales</taxon>
        <taxon>Fabaceae</taxon>
        <taxon>Papilionoideae</taxon>
        <taxon>50 kb inversion clade</taxon>
        <taxon>NPAAA clade</taxon>
        <taxon>indigoferoid/millettioid clade</taxon>
        <taxon>Phaseoleae</taxon>
        <taxon>Cajanus</taxon>
    </lineage>
</organism>
<dbReference type="InterPro" id="IPR043502">
    <property type="entry name" value="DNA/RNA_pol_sf"/>
</dbReference>
<evidence type="ECO:0000313" key="2">
    <source>
        <dbReference type="Proteomes" id="UP000075243"/>
    </source>
</evidence>
<dbReference type="PANTHER" id="PTHR11439">
    <property type="entry name" value="GAG-POL-RELATED RETROTRANSPOSON"/>
    <property type="match status" value="1"/>
</dbReference>
<dbReference type="STRING" id="3821.A0A151SB62"/>
<dbReference type="Gramene" id="C.cajan_25627.t">
    <property type="protein sequence ID" value="C.cajan_25627.t"/>
    <property type="gene ID" value="C.cajan_25627"/>
</dbReference>
<dbReference type="CDD" id="cd09272">
    <property type="entry name" value="RNase_HI_RT_Ty1"/>
    <property type="match status" value="1"/>
</dbReference>
<reference evidence="1" key="1">
    <citation type="journal article" date="2012" name="Nat. Biotechnol.">
        <title>Draft genome sequence of pigeonpea (Cajanus cajan), an orphan legume crop of resource-poor farmers.</title>
        <authorList>
            <person name="Varshney R.K."/>
            <person name="Chen W."/>
            <person name="Li Y."/>
            <person name="Bharti A.K."/>
            <person name="Saxena R.K."/>
            <person name="Schlueter J.A."/>
            <person name="Donoghue M.T."/>
            <person name="Azam S."/>
            <person name="Fan G."/>
            <person name="Whaley A.M."/>
            <person name="Farmer A.D."/>
            <person name="Sheridan J."/>
            <person name="Iwata A."/>
            <person name="Tuteja R."/>
            <person name="Penmetsa R.V."/>
            <person name="Wu W."/>
            <person name="Upadhyaya H.D."/>
            <person name="Yang S.P."/>
            <person name="Shah T."/>
            <person name="Saxena K.B."/>
            <person name="Michael T."/>
            <person name="McCombie W.R."/>
            <person name="Yang B."/>
            <person name="Zhang G."/>
            <person name="Yang H."/>
            <person name="Wang J."/>
            <person name="Spillane C."/>
            <person name="Cook D.R."/>
            <person name="May G.D."/>
            <person name="Xu X."/>
            <person name="Jackson S.A."/>
        </authorList>
    </citation>
    <scope>NUCLEOTIDE SEQUENCE [LARGE SCALE GENOMIC DNA]</scope>
</reference>
<evidence type="ECO:0000313" key="1">
    <source>
        <dbReference type="EMBL" id="KYP52007.1"/>
    </source>
</evidence>
<protein>
    <submittedName>
        <fullName evidence="1">Copia protein</fullName>
    </submittedName>
</protein>
<gene>
    <name evidence="1" type="ORF">KK1_026083</name>
</gene>
<dbReference type="SUPFAM" id="SSF56672">
    <property type="entry name" value="DNA/RNA polymerases"/>
    <property type="match status" value="1"/>
</dbReference>
<proteinExistence type="predicted"/>